<feature type="transmembrane region" description="Helical" evidence="6">
    <location>
        <begin position="6"/>
        <end position="24"/>
    </location>
</feature>
<dbReference type="GO" id="GO:0016020">
    <property type="term" value="C:membrane"/>
    <property type="evidence" value="ECO:0007669"/>
    <property type="project" value="UniProtKB-SubCell"/>
</dbReference>
<reference evidence="7" key="2">
    <citation type="submission" date="2021-01" db="EMBL/GenBank/DDBJ databases">
        <authorList>
            <person name="Schikora-Tamarit M.A."/>
        </authorList>
    </citation>
    <scope>NUCLEOTIDE SEQUENCE</scope>
    <source>
        <strain evidence="7">CBS6075</strain>
    </source>
</reference>
<dbReference type="EMBL" id="JAEUBE010000295">
    <property type="protein sequence ID" value="KAH3665648.1"/>
    <property type="molecule type" value="Genomic_DNA"/>
</dbReference>
<dbReference type="Proteomes" id="UP000769157">
    <property type="component" value="Unassembled WGS sequence"/>
</dbReference>
<dbReference type="AlphaFoldDB" id="A0A9P8P4J1"/>
<evidence type="ECO:0000313" key="7">
    <source>
        <dbReference type="EMBL" id="KAH3665648.1"/>
    </source>
</evidence>
<evidence type="ECO:0000256" key="4">
    <source>
        <dbReference type="ARBA" id="ARBA00023136"/>
    </source>
</evidence>
<feature type="transmembrane region" description="Helical" evidence="6">
    <location>
        <begin position="269"/>
        <end position="288"/>
    </location>
</feature>
<feature type="transmembrane region" description="Helical" evidence="6">
    <location>
        <begin position="168"/>
        <end position="193"/>
    </location>
</feature>
<reference evidence="7" key="1">
    <citation type="journal article" date="2021" name="Open Biol.">
        <title>Shared evolutionary footprints suggest mitochondrial oxidative damage underlies multiple complex I losses in fungi.</title>
        <authorList>
            <person name="Schikora-Tamarit M.A."/>
            <person name="Marcet-Houben M."/>
            <person name="Nosek J."/>
            <person name="Gabaldon T."/>
        </authorList>
    </citation>
    <scope>NUCLEOTIDE SEQUENCE</scope>
    <source>
        <strain evidence="7">CBS6075</strain>
    </source>
</reference>
<feature type="transmembrane region" description="Helical" evidence="6">
    <location>
        <begin position="98"/>
        <end position="116"/>
    </location>
</feature>
<evidence type="ECO:0000256" key="3">
    <source>
        <dbReference type="ARBA" id="ARBA00022989"/>
    </source>
</evidence>
<dbReference type="SUPFAM" id="SSF103481">
    <property type="entry name" value="Multidrug resistance efflux transporter EmrE"/>
    <property type="match status" value="1"/>
</dbReference>
<dbReference type="RefSeq" id="XP_046060852.1">
    <property type="nucleotide sequence ID" value="XM_046204849.1"/>
</dbReference>
<feature type="region of interest" description="Disordered" evidence="5">
    <location>
        <begin position="295"/>
        <end position="314"/>
    </location>
</feature>
<dbReference type="InterPro" id="IPR008521">
    <property type="entry name" value="Mg_trans_NIPA"/>
</dbReference>
<keyword evidence="2 6" id="KW-0812">Transmembrane</keyword>
<evidence type="ECO:0000313" key="8">
    <source>
        <dbReference type="Proteomes" id="UP000769157"/>
    </source>
</evidence>
<dbReference type="PANTHER" id="PTHR12570">
    <property type="match status" value="1"/>
</dbReference>
<dbReference type="PANTHER" id="PTHR12570:SF65">
    <property type="entry name" value="MAGNESIUM TRANSPORTER NIPA9-RELATED"/>
    <property type="match status" value="1"/>
</dbReference>
<evidence type="ECO:0000256" key="2">
    <source>
        <dbReference type="ARBA" id="ARBA00022692"/>
    </source>
</evidence>
<keyword evidence="8" id="KW-1185">Reference proteome</keyword>
<organism evidence="7 8">
    <name type="scientific">Ogataea philodendri</name>
    <dbReference type="NCBI Taxonomy" id="1378263"/>
    <lineage>
        <taxon>Eukaryota</taxon>
        <taxon>Fungi</taxon>
        <taxon>Dikarya</taxon>
        <taxon>Ascomycota</taxon>
        <taxon>Saccharomycotina</taxon>
        <taxon>Pichiomycetes</taxon>
        <taxon>Pichiales</taxon>
        <taxon>Pichiaceae</taxon>
        <taxon>Ogataea</taxon>
    </lineage>
</organism>
<keyword evidence="4 6" id="KW-0472">Membrane</keyword>
<comment type="subcellular location">
    <subcellularLocation>
        <location evidence="1">Membrane</location>
        <topology evidence="1">Multi-pass membrane protein</topology>
    </subcellularLocation>
</comment>
<dbReference type="OrthoDB" id="165382at2759"/>
<feature type="transmembrane region" description="Helical" evidence="6">
    <location>
        <begin position="205"/>
        <end position="225"/>
    </location>
</feature>
<name>A0A9P8P4J1_9ASCO</name>
<feature type="transmembrane region" description="Helical" evidence="6">
    <location>
        <begin position="69"/>
        <end position="89"/>
    </location>
</feature>
<proteinExistence type="predicted"/>
<accession>A0A9P8P4J1</accession>
<protein>
    <submittedName>
        <fullName evidence="7">Uncharacterized protein</fullName>
    </submittedName>
</protein>
<dbReference type="InterPro" id="IPR037185">
    <property type="entry name" value="EmrE-like"/>
</dbReference>
<evidence type="ECO:0000256" key="1">
    <source>
        <dbReference type="ARBA" id="ARBA00004141"/>
    </source>
</evidence>
<comment type="caution">
    <text evidence="7">The sequence shown here is derived from an EMBL/GenBank/DDBJ whole genome shotgun (WGS) entry which is preliminary data.</text>
</comment>
<dbReference type="Pfam" id="PF05653">
    <property type="entry name" value="Mg_trans_NIPA"/>
    <property type="match status" value="1"/>
</dbReference>
<gene>
    <name evidence="7" type="ORF">OGAPHI_003836</name>
</gene>
<sequence length="416" mass="45293">MNYLLLGILLSISGNLLISISINIQKQAHLNLGSQHYARNLKWQFGFILMTLGEVGNFVSYGLTPVSIVAPLGVVTIISNSTFIAPVLFHETIRARDLAGTFLSAAGVVLMILASVNDNQPPPITDSFAYIDAIVLSKPSLIYLASTAAIIFFLVIELRNLQRSIKYILLHLSLVAIFGTYTAISTKLLSLVVEFNPITKTLLNWRPYVLLVVITVTSAVQIHYLNSCLKIANATTVVPIHFVFFTTAVMSCSIVVFNDFADKSPGQCLVFAGGALLTFSGVFFICGGKATNVDQEQQTPFDPETEPLQAPCSSEQSSIVSSDEELPNNRHLIQTSKSTPELNRAASPGVFKPSYSSNNVANRHNSFLEVTRPTHTIETRNFRDLGYGYFVLSGGGALLNAIINDPSETVESQNLV</sequence>
<dbReference type="GeneID" id="70235801"/>
<feature type="transmembrane region" description="Helical" evidence="6">
    <location>
        <begin position="45"/>
        <end position="63"/>
    </location>
</feature>
<evidence type="ECO:0000256" key="6">
    <source>
        <dbReference type="SAM" id="Phobius"/>
    </source>
</evidence>
<keyword evidence="3 6" id="KW-1133">Transmembrane helix</keyword>
<evidence type="ECO:0000256" key="5">
    <source>
        <dbReference type="SAM" id="MobiDB-lite"/>
    </source>
</evidence>
<feature type="transmembrane region" description="Helical" evidence="6">
    <location>
        <begin position="237"/>
        <end position="257"/>
    </location>
</feature>
<dbReference type="GO" id="GO:0015095">
    <property type="term" value="F:magnesium ion transmembrane transporter activity"/>
    <property type="evidence" value="ECO:0007669"/>
    <property type="project" value="InterPro"/>
</dbReference>
<feature type="transmembrane region" description="Helical" evidence="6">
    <location>
        <begin position="128"/>
        <end position="156"/>
    </location>
</feature>